<evidence type="ECO:0000313" key="6">
    <source>
        <dbReference type="Proteomes" id="UP000634668"/>
    </source>
</evidence>
<reference evidence="5" key="2">
    <citation type="submission" date="2020-09" db="EMBL/GenBank/DDBJ databases">
        <authorList>
            <person name="Sun Q."/>
            <person name="Kim S."/>
        </authorList>
    </citation>
    <scope>NUCLEOTIDE SEQUENCE</scope>
    <source>
        <strain evidence="5">KCTC 12113</strain>
    </source>
</reference>
<dbReference type="SUPFAM" id="SSF53187">
    <property type="entry name" value="Zn-dependent exopeptidases"/>
    <property type="match status" value="1"/>
</dbReference>
<dbReference type="AlphaFoldDB" id="A0A918IX83"/>
<evidence type="ECO:0000259" key="4">
    <source>
        <dbReference type="SMART" id="SM00646"/>
    </source>
</evidence>
<dbReference type="Pfam" id="PF01520">
    <property type="entry name" value="Amidase_3"/>
    <property type="match status" value="1"/>
</dbReference>
<dbReference type="PANTHER" id="PTHR30404">
    <property type="entry name" value="N-ACETYLMURAMOYL-L-ALANINE AMIDASE"/>
    <property type="match status" value="1"/>
</dbReference>
<dbReference type="PANTHER" id="PTHR30404:SF0">
    <property type="entry name" value="N-ACETYLMURAMOYL-L-ALANINE AMIDASE AMIC"/>
    <property type="match status" value="1"/>
</dbReference>
<evidence type="ECO:0000313" key="5">
    <source>
        <dbReference type="EMBL" id="GGW36520.1"/>
    </source>
</evidence>
<protein>
    <recommendedName>
        <fullName evidence="2">N-acetylmuramoyl-L-alanine amidase</fullName>
        <ecNumber evidence="2">3.5.1.28</ecNumber>
    </recommendedName>
</protein>
<dbReference type="CDD" id="cd02696">
    <property type="entry name" value="MurNAc-LAA"/>
    <property type="match status" value="1"/>
</dbReference>
<name>A0A918IX83_9FLAO</name>
<dbReference type="InterPro" id="IPR050695">
    <property type="entry name" value="N-acetylmuramoyl_amidase_3"/>
</dbReference>
<gene>
    <name evidence="5" type="primary">amiA</name>
    <name evidence="5" type="ORF">GCM10007383_21860</name>
</gene>
<sequence length="222" mass="25273">MFRPNLTFSFLITILIFGYPFTLYPQIILHKKKVIIIDPGHGGIDSGTTGENRIVEKDVVFKIAKKMVYYNRYFPNNAFEIYLTRSTDTLISLGDRAKLVKKLNADLFISLHCNHSENPNAKGIEAYVSKSNGQNTKEAIYLAYSLQEALSKDLGYIGRGVKFANFKVLRETSEHVPSVLMELGYLSNRDEAMYMDKEVNIHAIALTILQSLNHYKMIEINP</sequence>
<dbReference type="GO" id="GO:0009253">
    <property type="term" value="P:peptidoglycan catabolic process"/>
    <property type="evidence" value="ECO:0007669"/>
    <property type="project" value="InterPro"/>
</dbReference>
<reference evidence="5" key="1">
    <citation type="journal article" date="2014" name="Int. J. Syst. Evol. Microbiol.">
        <title>Complete genome sequence of Corynebacterium casei LMG S-19264T (=DSM 44701T), isolated from a smear-ripened cheese.</title>
        <authorList>
            <consortium name="US DOE Joint Genome Institute (JGI-PGF)"/>
            <person name="Walter F."/>
            <person name="Albersmeier A."/>
            <person name="Kalinowski J."/>
            <person name="Ruckert C."/>
        </authorList>
    </citation>
    <scope>NUCLEOTIDE SEQUENCE</scope>
    <source>
        <strain evidence="5">KCTC 12113</strain>
    </source>
</reference>
<dbReference type="Gene3D" id="3.40.630.40">
    <property type="entry name" value="Zn-dependent exopeptidases"/>
    <property type="match status" value="1"/>
</dbReference>
<dbReference type="EC" id="3.5.1.28" evidence="2"/>
<feature type="domain" description="MurNAc-LAA" evidence="4">
    <location>
        <begin position="97"/>
        <end position="213"/>
    </location>
</feature>
<evidence type="ECO:0000256" key="1">
    <source>
        <dbReference type="ARBA" id="ARBA00001561"/>
    </source>
</evidence>
<dbReference type="Proteomes" id="UP000634668">
    <property type="component" value="Unassembled WGS sequence"/>
</dbReference>
<dbReference type="GO" id="GO:0008745">
    <property type="term" value="F:N-acetylmuramoyl-L-alanine amidase activity"/>
    <property type="evidence" value="ECO:0007669"/>
    <property type="project" value="UniProtKB-EC"/>
</dbReference>
<accession>A0A918IX83</accession>
<dbReference type="EMBL" id="BMWP01000013">
    <property type="protein sequence ID" value="GGW36520.1"/>
    <property type="molecule type" value="Genomic_DNA"/>
</dbReference>
<proteinExistence type="predicted"/>
<dbReference type="GO" id="GO:0030288">
    <property type="term" value="C:outer membrane-bounded periplasmic space"/>
    <property type="evidence" value="ECO:0007669"/>
    <property type="project" value="TreeGrafter"/>
</dbReference>
<evidence type="ECO:0000256" key="2">
    <source>
        <dbReference type="ARBA" id="ARBA00011901"/>
    </source>
</evidence>
<keyword evidence="6" id="KW-1185">Reference proteome</keyword>
<comment type="caution">
    <text evidence="5">The sequence shown here is derived from an EMBL/GenBank/DDBJ whole genome shotgun (WGS) entry which is preliminary data.</text>
</comment>
<evidence type="ECO:0000256" key="3">
    <source>
        <dbReference type="ARBA" id="ARBA00022801"/>
    </source>
</evidence>
<organism evidence="5 6">
    <name type="scientific">Arenibacter certesii</name>
    <dbReference type="NCBI Taxonomy" id="228955"/>
    <lineage>
        <taxon>Bacteria</taxon>
        <taxon>Pseudomonadati</taxon>
        <taxon>Bacteroidota</taxon>
        <taxon>Flavobacteriia</taxon>
        <taxon>Flavobacteriales</taxon>
        <taxon>Flavobacteriaceae</taxon>
        <taxon>Arenibacter</taxon>
    </lineage>
</organism>
<dbReference type="RefSeq" id="WP_034235096.1">
    <property type="nucleotide sequence ID" value="NZ_BMWP01000013.1"/>
</dbReference>
<comment type="catalytic activity">
    <reaction evidence="1">
        <text>Hydrolyzes the link between N-acetylmuramoyl residues and L-amino acid residues in certain cell-wall glycopeptides.</text>
        <dbReference type="EC" id="3.5.1.28"/>
    </reaction>
</comment>
<dbReference type="InterPro" id="IPR002508">
    <property type="entry name" value="MurNAc-LAA_cat"/>
</dbReference>
<dbReference type="SMART" id="SM00646">
    <property type="entry name" value="Ami_3"/>
    <property type="match status" value="1"/>
</dbReference>
<keyword evidence="3" id="KW-0378">Hydrolase</keyword>